<evidence type="ECO:0000259" key="8">
    <source>
        <dbReference type="PROSITE" id="PS50110"/>
    </source>
</evidence>
<evidence type="ECO:0000256" key="5">
    <source>
        <dbReference type="ARBA" id="ARBA00023163"/>
    </source>
</evidence>
<dbReference type="GO" id="GO:0000976">
    <property type="term" value="F:transcription cis-regulatory region binding"/>
    <property type="evidence" value="ECO:0007669"/>
    <property type="project" value="TreeGrafter"/>
</dbReference>
<feature type="DNA-binding region" description="OmpR/PhoB-type" evidence="7">
    <location>
        <begin position="124"/>
        <end position="222"/>
    </location>
</feature>
<keyword evidence="5" id="KW-0804">Transcription</keyword>
<dbReference type="GO" id="GO:0000156">
    <property type="term" value="F:phosphorelay response regulator activity"/>
    <property type="evidence" value="ECO:0007669"/>
    <property type="project" value="TreeGrafter"/>
</dbReference>
<dbReference type="PROSITE" id="PS51755">
    <property type="entry name" value="OMPR_PHOB"/>
    <property type="match status" value="1"/>
</dbReference>
<dbReference type="GO" id="GO:0006355">
    <property type="term" value="P:regulation of DNA-templated transcription"/>
    <property type="evidence" value="ECO:0007669"/>
    <property type="project" value="InterPro"/>
</dbReference>
<feature type="modified residue" description="4-aspartylphosphate" evidence="6">
    <location>
        <position position="51"/>
    </location>
</feature>
<dbReference type="Gene3D" id="6.10.250.690">
    <property type="match status" value="1"/>
</dbReference>
<name>A0A1I6MR98_9BACT</name>
<dbReference type="GO" id="GO:0032993">
    <property type="term" value="C:protein-DNA complex"/>
    <property type="evidence" value="ECO:0007669"/>
    <property type="project" value="TreeGrafter"/>
</dbReference>
<dbReference type="Gene3D" id="3.40.50.2300">
    <property type="match status" value="1"/>
</dbReference>
<feature type="domain" description="Response regulatory" evidence="8">
    <location>
        <begin position="2"/>
        <end position="116"/>
    </location>
</feature>
<dbReference type="InterPro" id="IPR011006">
    <property type="entry name" value="CheY-like_superfamily"/>
</dbReference>
<dbReference type="EMBL" id="FOZL01000001">
    <property type="protein sequence ID" value="SFS18260.1"/>
    <property type="molecule type" value="Genomic_DNA"/>
</dbReference>
<evidence type="ECO:0000256" key="4">
    <source>
        <dbReference type="ARBA" id="ARBA00023125"/>
    </source>
</evidence>
<evidence type="ECO:0000256" key="1">
    <source>
        <dbReference type="ARBA" id="ARBA00022553"/>
    </source>
</evidence>
<dbReference type="Pfam" id="PF00072">
    <property type="entry name" value="Response_reg"/>
    <property type="match status" value="1"/>
</dbReference>
<dbReference type="STRING" id="474950.SAMN05421771_3400"/>
<dbReference type="Proteomes" id="UP000199024">
    <property type="component" value="Unassembled WGS sequence"/>
</dbReference>
<accession>A0A1I6MR98</accession>
<dbReference type="RefSeq" id="WP_141223981.1">
    <property type="nucleotide sequence ID" value="NZ_FOZL01000001.1"/>
</dbReference>
<keyword evidence="11" id="KW-1185">Reference proteome</keyword>
<dbReference type="PANTHER" id="PTHR48111:SF22">
    <property type="entry name" value="REGULATOR OF RPOS"/>
    <property type="match status" value="1"/>
</dbReference>
<keyword evidence="4 7" id="KW-0238">DNA-binding</keyword>
<evidence type="ECO:0000313" key="11">
    <source>
        <dbReference type="Proteomes" id="UP000199024"/>
    </source>
</evidence>
<evidence type="ECO:0000259" key="9">
    <source>
        <dbReference type="PROSITE" id="PS51755"/>
    </source>
</evidence>
<protein>
    <submittedName>
        <fullName evidence="10">Two-component system, OmpR family, response regulator MprA</fullName>
    </submittedName>
</protein>
<dbReference type="Gene3D" id="1.10.10.10">
    <property type="entry name" value="Winged helix-like DNA-binding domain superfamily/Winged helix DNA-binding domain"/>
    <property type="match status" value="1"/>
</dbReference>
<keyword evidence="2" id="KW-0902">Two-component regulatory system</keyword>
<dbReference type="PANTHER" id="PTHR48111">
    <property type="entry name" value="REGULATOR OF RPOS"/>
    <property type="match status" value="1"/>
</dbReference>
<dbReference type="Pfam" id="PF00486">
    <property type="entry name" value="Trans_reg_C"/>
    <property type="match status" value="1"/>
</dbReference>
<dbReference type="InterPro" id="IPR001789">
    <property type="entry name" value="Sig_transdc_resp-reg_receiver"/>
</dbReference>
<keyword evidence="1 6" id="KW-0597">Phosphoprotein</keyword>
<reference evidence="10 11" key="1">
    <citation type="submission" date="2016-10" db="EMBL/GenBank/DDBJ databases">
        <authorList>
            <person name="de Groot N.N."/>
        </authorList>
    </citation>
    <scope>NUCLEOTIDE SEQUENCE [LARGE SCALE GENOMIC DNA]</scope>
    <source>
        <strain evidence="10 11">DSM 21001</strain>
    </source>
</reference>
<evidence type="ECO:0000313" key="10">
    <source>
        <dbReference type="EMBL" id="SFS18260.1"/>
    </source>
</evidence>
<keyword evidence="3" id="KW-0805">Transcription regulation</keyword>
<dbReference type="GO" id="GO:0005829">
    <property type="term" value="C:cytosol"/>
    <property type="evidence" value="ECO:0007669"/>
    <property type="project" value="TreeGrafter"/>
</dbReference>
<dbReference type="SMART" id="SM00862">
    <property type="entry name" value="Trans_reg_C"/>
    <property type="match status" value="1"/>
</dbReference>
<feature type="domain" description="OmpR/PhoB-type" evidence="9">
    <location>
        <begin position="124"/>
        <end position="222"/>
    </location>
</feature>
<dbReference type="OrthoDB" id="9790442at2"/>
<sequence length="223" mass="25015">MRILIAEDKRALAGHLGRALEGEGHSVTLAYDGDEALRLGRTNAFDLLLLDVMLPRRDGFSVIRSMREDRLLTQTIIASARDSMQDIVCGLDAGADDYVTKPFALDVLLAKVRAAERRLPTQAPQEVTFHDLTLRPHRFELERGSRVATLTRTECALLETLMRRARTVVPHEVLLDEGWGDDGEANHDNLYFFIRALRAKITQPGEEELLHTIRGVGYSLRSA</sequence>
<evidence type="ECO:0000256" key="7">
    <source>
        <dbReference type="PROSITE-ProRule" id="PRU01091"/>
    </source>
</evidence>
<evidence type="ECO:0000256" key="2">
    <source>
        <dbReference type="ARBA" id="ARBA00023012"/>
    </source>
</evidence>
<evidence type="ECO:0000256" key="3">
    <source>
        <dbReference type="ARBA" id="ARBA00023015"/>
    </source>
</evidence>
<dbReference type="InterPro" id="IPR039420">
    <property type="entry name" value="WalR-like"/>
</dbReference>
<organism evidence="10 11">
    <name type="scientific">Granulicella pectinivorans</name>
    <dbReference type="NCBI Taxonomy" id="474950"/>
    <lineage>
        <taxon>Bacteria</taxon>
        <taxon>Pseudomonadati</taxon>
        <taxon>Acidobacteriota</taxon>
        <taxon>Terriglobia</taxon>
        <taxon>Terriglobales</taxon>
        <taxon>Acidobacteriaceae</taxon>
        <taxon>Granulicella</taxon>
    </lineage>
</organism>
<evidence type="ECO:0000256" key="6">
    <source>
        <dbReference type="PROSITE-ProRule" id="PRU00169"/>
    </source>
</evidence>
<dbReference type="SMART" id="SM00448">
    <property type="entry name" value="REC"/>
    <property type="match status" value="1"/>
</dbReference>
<dbReference type="InterPro" id="IPR001867">
    <property type="entry name" value="OmpR/PhoB-type_DNA-bd"/>
</dbReference>
<dbReference type="AlphaFoldDB" id="A0A1I6MR98"/>
<gene>
    <name evidence="10" type="ORF">SAMN05421771_3400</name>
</gene>
<proteinExistence type="predicted"/>
<dbReference type="SUPFAM" id="SSF52172">
    <property type="entry name" value="CheY-like"/>
    <property type="match status" value="1"/>
</dbReference>
<dbReference type="InterPro" id="IPR036388">
    <property type="entry name" value="WH-like_DNA-bd_sf"/>
</dbReference>
<dbReference type="PROSITE" id="PS50110">
    <property type="entry name" value="RESPONSE_REGULATORY"/>
    <property type="match status" value="1"/>
</dbReference>
<dbReference type="CDD" id="cd00383">
    <property type="entry name" value="trans_reg_C"/>
    <property type="match status" value="1"/>
</dbReference>